<keyword evidence="4" id="KW-1133">Transmembrane helix</keyword>
<dbReference type="GO" id="GO:0005886">
    <property type="term" value="C:plasma membrane"/>
    <property type="evidence" value="ECO:0007669"/>
    <property type="project" value="TreeGrafter"/>
</dbReference>
<dbReference type="InterPro" id="IPR026961">
    <property type="entry name" value="PGG_dom"/>
</dbReference>
<keyword evidence="2" id="KW-0812">Transmembrane</keyword>
<evidence type="ECO:0000313" key="10">
    <source>
        <dbReference type="Proteomes" id="UP000327013"/>
    </source>
</evidence>
<keyword evidence="3" id="KW-0677">Repeat</keyword>
<evidence type="ECO:0000259" key="8">
    <source>
        <dbReference type="Pfam" id="PF13962"/>
    </source>
</evidence>
<proteinExistence type="predicted"/>
<dbReference type="Pfam" id="PF13962">
    <property type="entry name" value="PGG"/>
    <property type="match status" value="1"/>
</dbReference>
<keyword evidence="10" id="KW-1185">Reference proteome</keyword>
<dbReference type="AlphaFoldDB" id="A0A5N6L5Z4"/>
<evidence type="ECO:0000256" key="1">
    <source>
        <dbReference type="ARBA" id="ARBA00004141"/>
    </source>
</evidence>
<dbReference type="PROSITE" id="PS50088">
    <property type="entry name" value="ANK_REPEAT"/>
    <property type="match status" value="1"/>
</dbReference>
<evidence type="ECO:0000313" key="9">
    <source>
        <dbReference type="EMBL" id="KAB9309896.1"/>
    </source>
</evidence>
<evidence type="ECO:0000256" key="4">
    <source>
        <dbReference type="ARBA" id="ARBA00022989"/>
    </source>
</evidence>
<evidence type="ECO:0000256" key="3">
    <source>
        <dbReference type="ARBA" id="ARBA00022737"/>
    </source>
</evidence>
<comment type="subcellular location">
    <subcellularLocation>
        <location evidence="1">Membrane</location>
        <topology evidence="1">Multi-pass membrane protein</topology>
    </subcellularLocation>
</comment>
<evidence type="ECO:0000256" key="7">
    <source>
        <dbReference type="PROSITE-ProRule" id="PRU00023"/>
    </source>
</evidence>
<dbReference type="Proteomes" id="UP000327013">
    <property type="component" value="Unassembled WGS sequence"/>
</dbReference>
<keyword evidence="5 7" id="KW-0040">ANK repeat</keyword>
<evidence type="ECO:0000256" key="5">
    <source>
        <dbReference type="ARBA" id="ARBA00023043"/>
    </source>
</evidence>
<keyword evidence="6" id="KW-0472">Membrane</keyword>
<dbReference type="PANTHER" id="PTHR24186:SF37">
    <property type="entry name" value="PGG DOMAIN-CONTAINING PROTEIN"/>
    <property type="match status" value="1"/>
</dbReference>
<dbReference type="EMBL" id="VIBQ01000190">
    <property type="protein sequence ID" value="KAB9309896.1"/>
    <property type="molecule type" value="Genomic_DNA"/>
</dbReference>
<sequence>MLKKTKWLKNSLKHHIRVLKKPTFAEEVDALGRTPLHLASAEGHTEIVRALLQATTQVCFAFNRDERIPLHLATMRGRKEIVQELISAQPESIRVNFNEESVLHLCVRYNQWDALKCLVESAACNELLISKDRHGNSILDLAVMLKQKKTIKYLRSVPGIERESTLRRLWGCVQSTLGKRLKNPRNWIDKTRGSLMTVATVMATMSFQAGISPPGGVWPKDMKRDGYTCLEDST</sequence>
<dbReference type="OrthoDB" id="7729168at2759"/>
<organism evidence="9 10">
    <name type="scientific">Carpinus fangiana</name>
    <dbReference type="NCBI Taxonomy" id="176857"/>
    <lineage>
        <taxon>Eukaryota</taxon>
        <taxon>Viridiplantae</taxon>
        <taxon>Streptophyta</taxon>
        <taxon>Embryophyta</taxon>
        <taxon>Tracheophyta</taxon>
        <taxon>Spermatophyta</taxon>
        <taxon>Magnoliopsida</taxon>
        <taxon>eudicotyledons</taxon>
        <taxon>Gunneridae</taxon>
        <taxon>Pentapetalae</taxon>
        <taxon>rosids</taxon>
        <taxon>fabids</taxon>
        <taxon>Fagales</taxon>
        <taxon>Betulaceae</taxon>
        <taxon>Carpinus</taxon>
    </lineage>
</organism>
<reference evidence="9 10" key="1">
    <citation type="submission" date="2019-06" db="EMBL/GenBank/DDBJ databases">
        <title>A chromosomal-level reference genome of Carpinus fangiana (Coryloideae, Betulaceae).</title>
        <authorList>
            <person name="Yang X."/>
            <person name="Wang Z."/>
            <person name="Zhang L."/>
            <person name="Hao G."/>
            <person name="Liu J."/>
            <person name="Yang Y."/>
        </authorList>
    </citation>
    <scope>NUCLEOTIDE SEQUENCE [LARGE SCALE GENOMIC DNA]</scope>
    <source>
        <strain evidence="9">Cfa_2016G</strain>
        <tissue evidence="9">Leaf</tissue>
    </source>
</reference>
<comment type="caution">
    <text evidence="9">The sequence shown here is derived from an EMBL/GenBank/DDBJ whole genome shotgun (WGS) entry which is preliminary data.</text>
</comment>
<dbReference type="InterPro" id="IPR036770">
    <property type="entry name" value="Ankyrin_rpt-contain_sf"/>
</dbReference>
<gene>
    <name evidence="9" type="ORF">FH972_027023</name>
</gene>
<feature type="repeat" description="ANK" evidence="7">
    <location>
        <begin position="31"/>
        <end position="53"/>
    </location>
</feature>
<dbReference type="PROSITE" id="PS50297">
    <property type="entry name" value="ANK_REP_REGION"/>
    <property type="match status" value="1"/>
</dbReference>
<protein>
    <recommendedName>
        <fullName evidence="8">PGG domain-containing protein</fullName>
    </recommendedName>
</protein>
<accession>A0A5N6L5Z4</accession>
<dbReference type="PANTHER" id="PTHR24186">
    <property type="entry name" value="PROTEIN PHOSPHATASE 1 REGULATORY SUBUNIT"/>
    <property type="match status" value="1"/>
</dbReference>
<evidence type="ECO:0000256" key="2">
    <source>
        <dbReference type="ARBA" id="ARBA00022692"/>
    </source>
</evidence>
<dbReference type="SMART" id="SM00248">
    <property type="entry name" value="ANK"/>
    <property type="match status" value="4"/>
</dbReference>
<dbReference type="InterPro" id="IPR002110">
    <property type="entry name" value="Ankyrin_rpt"/>
</dbReference>
<dbReference type="Pfam" id="PF12796">
    <property type="entry name" value="Ank_2"/>
    <property type="match status" value="1"/>
</dbReference>
<dbReference type="SUPFAM" id="SSF48403">
    <property type="entry name" value="Ankyrin repeat"/>
    <property type="match status" value="1"/>
</dbReference>
<name>A0A5N6L5Z4_9ROSI</name>
<feature type="domain" description="PGG" evidence="8">
    <location>
        <begin position="186"/>
        <end position="231"/>
    </location>
</feature>
<evidence type="ECO:0000256" key="6">
    <source>
        <dbReference type="ARBA" id="ARBA00023136"/>
    </source>
</evidence>
<dbReference type="Gene3D" id="1.25.40.20">
    <property type="entry name" value="Ankyrin repeat-containing domain"/>
    <property type="match status" value="1"/>
</dbReference>